<keyword evidence="2" id="KW-0507">mRNA processing</keyword>
<dbReference type="GO" id="GO:0003723">
    <property type="term" value="F:RNA binding"/>
    <property type="evidence" value="ECO:0007669"/>
    <property type="project" value="TreeGrafter"/>
</dbReference>
<evidence type="ECO:0000256" key="9">
    <source>
        <dbReference type="SAM" id="MobiDB-lite"/>
    </source>
</evidence>
<evidence type="ECO:0000256" key="5">
    <source>
        <dbReference type="ARBA" id="ARBA00022806"/>
    </source>
</evidence>
<evidence type="ECO:0000256" key="8">
    <source>
        <dbReference type="ARBA" id="ARBA00047984"/>
    </source>
</evidence>
<dbReference type="Pfam" id="PF07717">
    <property type="entry name" value="OB_NTP_bind"/>
    <property type="match status" value="1"/>
</dbReference>
<evidence type="ECO:0000259" key="10">
    <source>
        <dbReference type="SMART" id="SM00847"/>
    </source>
</evidence>
<dbReference type="Pfam" id="PF04408">
    <property type="entry name" value="WHD_HA2"/>
    <property type="match status" value="1"/>
</dbReference>
<evidence type="ECO:0000256" key="4">
    <source>
        <dbReference type="ARBA" id="ARBA00022801"/>
    </source>
</evidence>
<evidence type="ECO:0000313" key="11">
    <source>
        <dbReference type="EMBL" id="KAH7948002.1"/>
    </source>
</evidence>
<dbReference type="Proteomes" id="UP000821837">
    <property type="component" value="Chromosome 6"/>
</dbReference>
<evidence type="ECO:0000256" key="3">
    <source>
        <dbReference type="ARBA" id="ARBA00022741"/>
    </source>
</evidence>
<keyword evidence="7" id="KW-0508">mRNA splicing</keyword>
<feature type="compositionally biased region" description="Basic and acidic residues" evidence="9">
    <location>
        <begin position="234"/>
        <end position="248"/>
    </location>
</feature>
<proteinExistence type="predicted"/>
<feature type="region of interest" description="Disordered" evidence="9">
    <location>
        <begin position="781"/>
        <end position="850"/>
    </location>
</feature>
<feature type="domain" description="Helicase-associated" evidence="10">
    <location>
        <begin position="548"/>
        <end position="638"/>
    </location>
</feature>
<comment type="catalytic activity">
    <reaction evidence="8">
        <text>ATP + H2O = ADP + phosphate + H(+)</text>
        <dbReference type="Rhea" id="RHEA:13065"/>
        <dbReference type="ChEBI" id="CHEBI:15377"/>
        <dbReference type="ChEBI" id="CHEBI:15378"/>
        <dbReference type="ChEBI" id="CHEBI:30616"/>
        <dbReference type="ChEBI" id="CHEBI:43474"/>
        <dbReference type="ChEBI" id="CHEBI:456216"/>
        <dbReference type="EC" id="3.6.4.13"/>
    </reaction>
</comment>
<reference evidence="11" key="2">
    <citation type="submission" date="2021-09" db="EMBL/GenBank/DDBJ databases">
        <authorList>
            <person name="Jia N."/>
            <person name="Wang J."/>
            <person name="Shi W."/>
            <person name="Du L."/>
            <person name="Sun Y."/>
            <person name="Zhan W."/>
            <person name="Jiang J."/>
            <person name="Wang Q."/>
            <person name="Zhang B."/>
            <person name="Ji P."/>
            <person name="Sakyi L.B."/>
            <person name="Cui X."/>
            <person name="Yuan T."/>
            <person name="Jiang B."/>
            <person name="Yang W."/>
            <person name="Lam T.T.-Y."/>
            <person name="Chang Q."/>
            <person name="Ding S."/>
            <person name="Wang X."/>
            <person name="Zhu J."/>
            <person name="Ruan X."/>
            <person name="Zhao L."/>
            <person name="Wei J."/>
            <person name="Que T."/>
            <person name="Du C."/>
            <person name="Cheng J."/>
            <person name="Dai P."/>
            <person name="Han X."/>
            <person name="Huang E."/>
            <person name="Gao Y."/>
            <person name="Liu J."/>
            <person name="Shao H."/>
            <person name="Ye R."/>
            <person name="Li L."/>
            <person name="Wei W."/>
            <person name="Wang X."/>
            <person name="Wang C."/>
            <person name="Huo Q."/>
            <person name="Li W."/>
            <person name="Guo W."/>
            <person name="Chen H."/>
            <person name="Chen S."/>
            <person name="Zhou L."/>
            <person name="Zhou L."/>
            <person name="Ni X."/>
            <person name="Tian J."/>
            <person name="Zhou Y."/>
            <person name="Sheng Y."/>
            <person name="Liu T."/>
            <person name="Pan Y."/>
            <person name="Xia L."/>
            <person name="Li J."/>
            <person name="Zhao F."/>
            <person name="Cao W."/>
        </authorList>
    </citation>
    <scope>NUCLEOTIDE SEQUENCE</scope>
    <source>
        <strain evidence="11">Rsan-2018</strain>
        <tissue evidence="11">Larvae</tissue>
    </source>
</reference>
<dbReference type="GO" id="GO:0003006">
    <property type="term" value="P:developmental process involved in reproduction"/>
    <property type="evidence" value="ECO:0007669"/>
    <property type="project" value="UniProtKB-ARBA"/>
</dbReference>
<keyword evidence="12" id="KW-1185">Reference proteome</keyword>
<sequence>MSDFESIHRLEGIEEEVGGLIKKKSVHEFKAPVQRKSVLGLDVLAAAKRKQKLEEESGKKSRKDGDRSDESGREMSESTFNRQYRKPRIETPTHTGGVDAKYAERIRDQREHHNRGVYASSKDSRKRPESPSSRDRDRDRHWSETPSRFKDPPTPNIRPKDTPSRSNWEEDEETPSRRSSWDVLTPSPRDGSDRRSTDRRYRRPTDTPRATPAHKYNAWAADRRKTYATPGSKHAKDEKIPWSEDGEQKVEWEVEQQRLDREWYSLDEGYDEIHNPFASIPQEYTKKKEEALEQKKIKKVSAQQRQINKDNEKWETNRMLTSGVVLKVDVDNDFEEENEARVHVLVHNIVPPFLDGRIVFTKQPEPVLPVKDATSDMAIVSRKGSAVVRFHREQKERKKAQKKEWELAGTKLGNILGVAKKDDERDDKEEADYKTEQRFADHIKDADSQGTSEFSRKKTLMQQRQYLPVFAARQELLRIIRENSIVVIVGETGSGKTTQLTQYLHEDGYSKYGMIGCTQPRRVAAMSVAKRVSDEMGCKLGEEDNILNSMYQLWILGALDNVGTLTPLGRHMVEFPLDPPLSKMVIVSCDMGCSEEILTIVSMLSVPSIFYRPKGREEDSDAAREKFQVPESDHLTFLNVFLQWKLNHYSSSWCNEHFIHVKSMRKVREVRQQLKDIMGQQKMKLVSCGTDWDVVRKCICSAFFLQAARLKGIGEYINCRTGMPCHLHPTSALFGMGYTPDYVVYHELIMTTKEYMQCVTAVDGHWLAELGPMFYSVRESGRSRHRMQRDHQSQMEQEMALAEQQLRRRKDEHDEKQAAASMRAARIATPGYQPEGAPATPRRTPARFGL</sequence>
<keyword evidence="6" id="KW-0067">ATP-binding</keyword>
<feature type="compositionally biased region" description="Basic and acidic residues" evidence="9">
    <location>
        <begin position="805"/>
        <end position="817"/>
    </location>
</feature>
<dbReference type="SUPFAM" id="SSF52540">
    <property type="entry name" value="P-loop containing nucleoside triphosphate hydrolases"/>
    <property type="match status" value="2"/>
</dbReference>
<dbReference type="InterPro" id="IPR011709">
    <property type="entry name" value="DEAD-box_helicase_OB_fold"/>
</dbReference>
<evidence type="ECO:0000313" key="12">
    <source>
        <dbReference type="Proteomes" id="UP000821837"/>
    </source>
</evidence>
<dbReference type="InterPro" id="IPR027417">
    <property type="entry name" value="P-loop_NTPase"/>
</dbReference>
<feature type="compositionally biased region" description="Low complexity" evidence="9">
    <location>
        <begin position="818"/>
        <end position="828"/>
    </location>
</feature>
<dbReference type="PANTHER" id="PTHR18934">
    <property type="entry name" value="ATP-DEPENDENT RNA HELICASE"/>
    <property type="match status" value="1"/>
</dbReference>
<comment type="caution">
    <text evidence="11">The sequence shown here is derived from an EMBL/GenBank/DDBJ whole genome shotgun (WGS) entry which is preliminary data.</text>
</comment>
<keyword evidence="3" id="KW-0547">Nucleotide-binding</keyword>
<reference evidence="11" key="1">
    <citation type="journal article" date="2020" name="Cell">
        <title>Large-Scale Comparative Analyses of Tick Genomes Elucidate Their Genetic Diversity and Vector Capacities.</title>
        <authorList>
            <consortium name="Tick Genome and Microbiome Consortium (TIGMIC)"/>
            <person name="Jia N."/>
            <person name="Wang J."/>
            <person name="Shi W."/>
            <person name="Du L."/>
            <person name="Sun Y."/>
            <person name="Zhan W."/>
            <person name="Jiang J.F."/>
            <person name="Wang Q."/>
            <person name="Zhang B."/>
            <person name="Ji P."/>
            <person name="Bell-Sakyi L."/>
            <person name="Cui X.M."/>
            <person name="Yuan T.T."/>
            <person name="Jiang B.G."/>
            <person name="Yang W.F."/>
            <person name="Lam T.T."/>
            <person name="Chang Q.C."/>
            <person name="Ding S.J."/>
            <person name="Wang X.J."/>
            <person name="Zhu J.G."/>
            <person name="Ruan X.D."/>
            <person name="Zhao L."/>
            <person name="Wei J.T."/>
            <person name="Ye R.Z."/>
            <person name="Que T.C."/>
            <person name="Du C.H."/>
            <person name="Zhou Y.H."/>
            <person name="Cheng J.X."/>
            <person name="Dai P.F."/>
            <person name="Guo W.B."/>
            <person name="Han X.H."/>
            <person name="Huang E.J."/>
            <person name="Li L.F."/>
            <person name="Wei W."/>
            <person name="Gao Y.C."/>
            <person name="Liu J.Z."/>
            <person name="Shao H.Z."/>
            <person name="Wang X."/>
            <person name="Wang C.C."/>
            <person name="Yang T.C."/>
            <person name="Huo Q.B."/>
            <person name="Li W."/>
            <person name="Chen H.Y."/>
            <person name="Chen S.E."/>
            <person name="Zhou L.G."/>
            <person name="Ni X.B."/>
            <person name="Tian J.H."/>
            <person name="Sheng Y."/>
            <person name="Liu T."/>
            <person name="Pan Y.S."/>
            <person name="Xia L.Y."/>
            <person name="Li J."/>
            <person name="Zhao F."/>
            <person name="Cao W.C."/>
        </authorList>
    </citation>
    <scope>NUCLEOTIDE SEQUENCE</scope>
    <source>
        <strain evidence="11">Rsan-2018</strain>
    </source>
</reference>
<dbReference type="GO" id="GO:0016787">
    <property type="term" value="F:hydrolase activity"/>
    <property type="evidence" value="ECO:0007669"/>
    <property type="project" value="UniProtKB-KW"/>
</dbReference>
<dbReference type="EC" id="3.6.4.13" evidence="1"/>
<evidence type="ECO:0000256" key="6">
    <source>
        <dbReference type="ARBA" id="ARBA00022840"/>
    </source>
</evidence>
<dbReference type="Pfam" id="PF21010">
    <property type="entry name" value="HA2_C"/>
    <property type="match status" value="1"/>
</dbReference>
<dbReference type="AlphaFoldDB" id="A0A9D4SUU4"/>
<dbReference type="GO" id="GO:0008380">
    <property type="term" value="P:RNA splicing"/>
    <property type="evidence" value="ECO:0007669"/>
    <property type="project" value="UniProtKB-KW"/>
</dbReference>
<dbReference type="PANTHER" id="PTHR18934:SF91">
    <property type="entry name" value="PRE-MRNA-SPLICING FACTOR ATP-DEPENDENT RNA HELICASE PRP16"/>
    <property type="match status" value="1"/>
</dbReference>
<feature type="compositionally biased region" description="Low complexity" evidence="9">
    <location>
        <begin position="794"/>
        <end position="804"/>
    </location>
</feature>
<name>A0A9D4SUU4_RHISA</name>
<feature type="compositionally biased region" description="Basic and acidic residues" evidence="9">
    <location>
        <begin position="101"/>
        <end position="111"/>
    </location>
</feature>
<dbReference type="GO" id="GO:0034458">
    <property type="term" value="F:3'-5' RNA helicase activity"/>
    <property type="evidence" value="ECO:0007669"/>
    <property type="project" value="TreeGrafter"/>
</dbReference>
<accession>A0A9D4SUU4</accession>
<dbReference type="VEuPathDB" id="VectorBase:RSAN_049115"/>
<feature type="compositionally biased region" description="Basic and acidic residues" evidence="9">
    <location>
        <begin position="190"/>
        <end position="206"/>
    </location>
</feature>
<evidence type="ECO:0000256" key="2">
    <source>
        <dbReference type="ARBA" id="ARBA00022664"/>
    </source>
</evidence>
<dbReference type="VEuPathDB" id="VectorBase:RSAN_033859"/>
<dbReference type="Gene3D" id="1.20.120.1080">
    <property type="match status" value="1"/>
</dbReference>
<protein>
    <recommendedName>
        <fullName evidence="1">RNA helicase</fullName>
        <ecNumber evidence="1">3.6.4.13</ecNumber>
    </recommendedName>
</protein>
<dbReference type="EMBL" id="JABSTV010001252">
    <property type="protein sequence ID" value="KAH7948002.1"/>
    <property type="molecule type" value="Genomic_DNA"/>
</dbReference>
<evidence type="ECO:0000256" key="1">
    <source>
        <dbReference type="ARBA" id="ARBA00012552"/>
    </source>
</evidence>
<gene>
    <name evidence="11" type="ORF">HPB52_017605</name>
</gene>
<evidence type="ECO:0000256" key="7">
    <source>
        <dbReference type="ARBA" id="ARBA00023187"/>
    </source>
</evidence>
<feature type="region of interest" description="Disordered" evidence="9">
    <location>
        <begin position="49"/>
        <end position="248"/>
    </location>
</feature>
<dbReference type="GO" id="GO:0006397">
    <property type="term" value="P:mRNA processing"/>
    <property type="evidence" value="ECO:0007669"/>
    <property type="project" value="UniProtKB-KW"/>
</dbReference>
<organism evidence="11 12">
    <name type="scientific">Rhipicephalus sanguineus</name>
    <name type="common">Brown dog tick</name>
    <name type="synonym">Ixodes sanguineus</name>
    <dbReference type="NCBI Taxonomy" id="34632"/>
    <lineage>
        <taxon>Eukaryota</taxon>
        <taxon>Metazoa</taxon>
        <taxon>Ecdysozoa</taxon>
        <taxon>Arthropoda</taxon>
        <taxon>Chelicerata</taxon>
        <taxon>Arachnida</taxon>
        <taxon>Acari</taxon>
        <taxon>Parasitiformes</taxon>
        <taxon>Ixodida</taxon>
        <taxon>Ixodoidea</taxon>
        <taxon>Ixodidae</taxon>
        <taxon>Rhipicephalinae</taxon>
        <taxon>Rhipicephalus</taxon>
        <taxon>Rhipicephalus</taxon>
    </lineage>
</organism>
<dbReference type="FunFam" id="1.20.120.1080:FF:000001">
    <property type="entry name" value="Pre-mRNA-splicing factor ATP-dependent RNA helicase"/>
    <property type="match status" value="1"/>
</dbReference>
<dbReference type="GO" id="GO:0005524">
    <property type="term" value="F:ATP binding"/>
    <property type="evidence" value="ECO:0007669"/>
    <property type="project" value="UniProtKB-KW"/>
</dbReference>
<keyword evidence="4" id="KW-0378">Hydrolase</keyword>
<keyword evidence="5" id="KW-0347">Helicase</keyword>
<dbReference type="InterPro" id="IPR007502">
    <property type="entry name" value="Helicase-assoc_dom"/>
</dbReference>
<feature type="compositionally biased region" description="Basic and acidic residues" evidence="9">
    <location>
        <begin position="122"/>
        <end position="151"/>
    </location>
</feature>
<dbReference type="Gene3D" id="3.40.50.300">
    <property type="entry name" value="P-loop containing nucleotide triphosphate hydrolases"/>
    <property type="match status" value="1"/>
</dbReference>
<dbReference type="InterPro" id="IPR048333">
    <property type="entry name" value="HA2_WH"/>
</dbReference>
<feature type="compositionally biased region" description="Basic and acidic residues" evidence="9">
    <location>
        <begin position="52"/>
        <end position="76"/>
    </location>
</feature>
<dbReference type="SMART" id="SM00847">
    <property type="entry name" value="HA2"/>
    <property type="match status" value="1"/>
</dbReference>